<feature type="transmembrane region" description="Helical" evidence="8">
    <location>
        <begin position="215"/>
        <end position="238"/>
    </location>
</feature>
<dbReference type="InterPro" id="IPR004761">
    <property type="entry name" value="Spore_GerAB"/>
</dbReference>
<feature type="transmembrane region" description="Helical" evidence="8">
    <location>
        <begin position="269"/>
        <end position="293"/>
    </location>
</feature>
<evidence type="ECO:0000256" key="2">
    <source>
        <dbReference type="ARBA" id="ARBA00007998"/>
    </source>
</evidence>
<keyword evidence="7 8" id="KW-0472">Membrane</keyword>
<feature type="transmembrane region" description="Helical" evidence="8">
    <location>
        <begin position="12"/>
        <end position="33"/>
    </location>
</feature>
<keyword evidence="3" id="KW-0813">Transport</keyword>
<feature type="transmembrane region" description="Helical" evidence="8">
    <location>
        <begin position="335"/>
        <end position="356"/>
    </location>
</feature>
<keyword evidence="10" id="KW-1185">Reference proteome</keyword>
<gene>
    <name evidence="9" type="ORF">J41TS4_43190</name>
</gene>
<evidence type="ECO:0000256" key="1">
    <source>
        <dbReference type="ARBA" id="ARBA00004141"/>
    </source>
</evidence>
<feature type="transmembrane region" description="Helical" evidence="8">
    <location>
        <begin position="79"/>
        <end position="98"/>
    </location>
</feature>
<comment type="subcellular location">
    <subcellularLocation>
        <location evidence="1">Membrane</location>
        <topology evidence="1">Multi-pass membrane protein</topology>
    </subcellularLocation>
</comment>
<dbReference type="EMBL" id="BORS01000019">
    <property type="protein sequence ID" value="GIO44561.1"/>
    <property type="molecule type" value="Genomic_DNA"/>
</dbReference>
<evidence type="ECO:0000256" key="4">
    <source>
        <dbReference type="ARBA" id="ARBA00022544"/>
    </source>
</evidence>
<dbReference type="PANTHER" id="PTHR34975:SF2">
    <property type="entry name" value="SPORE GERMINATION PROTEIN A2"/>
    <property type="match status" value="1"/>
</dbReference>
<dbReference type="GO" id="GO:0016020">
    <property type="term" value="C:membrane"/>
    <property type="evidence" value="ECO:0007669"/>
    <property type="project" value="UniProtKB-SubCell"/>
</dbReference>
<evidence type="ECO:0000256" key="6">
    <source>
        <dbReference type="ARBA" id="ARBA00022989"/>
    </source>
</evidence>
<organism evidence="9 10">
    <name type="scientific">Paenibacillus apis</name>
    <dbReference type="NCBI Taxonomy" id="1792174"/>
    <lineage>
        <taxon>Bacteria</taxon>
        <taxon>Bacillati</taxon>
        <taxon>Bacillota</taxon>
        <taxon>Bacilli</taxon>
        <taxon>Bacillales</taxon>
        <taxon>Paenibacillaceae</taxon>
        <taxon>Paenibacillus</taxon>
    </lineage>
</organism>
<sequence length="367" mass="41496">MNTKVTNMSVFSLFNLYSFTTIIAFMLCLLVDGSAFSTPAATIAGAILGCMIAYPAYKVGMSRPGEFLGNYGHELVGKIPHYTFMIYFLLVNIIITTIDLRQLSDFLLAEYLNGTPGWVIVIIFMICVAYVVYCGIETIFTAAQGIFLINALFFLLIPFFAYQELEMEMFNAFVTHLQPKQFGFGMIKIILTFGQLGFLFLLFPYLKKPEKTFRTFVFTTCSATVVLLAHVISVLLTFGPELTANLMYPAIDLVRFVRVGSFIETFDPILIILFLTSVFVKISFNLFLCVLCLSHITGVKEYKSYALPVSAFVGAYSLVVIQSQPELVDFLEYEFIFILVVAEFLIPWLYWIMLLIRTHMRKAKPAG</sequence>
<evidence type="ECO:0000256" key="5">
    <source>
        <dbReference type="ARBA" id="ARBA00022692"/>
    </source>
</evidence>
<dbReference type="Pfam" id="PF03845">
    <property type="entry name" value="Spore_permease"/>
    <property type="match status" value="1"/>
</dbReference>
<dbReference type="PANTHER" id="PTHR34975">
    <property type="entry name" value="SPORE GERMINATION PROTEIN A2"/>
    <property type="match status" value="1"/>
</dbReference>
<feature type="transmembrane region" description="Helical" evidence="8">
    <location>
        <begin position="39"/>
        <end position="59"/>
    </location>
</feature>
<name>A0A920CL19_9BACL</name>
<keyword evidence="6 8" id="KW-1133">Transmembrane helix</keyword>
<reference evidence="9" key="1">
    <citation type="submission" date="2021-03" db="EMBL/GenBank/DDBJ databases">
        <title>Antimicrobial resistance genes in bacteria isolated from Japanese honey, and their potential for conferring macrolide and lincosamide resistance in the American foulbrood pathogen Paenibacillus larvae.</title>
        <authorList>
            <person name="Okamoto M."/>
            <person name="Kumagai M."/>
            <person name="Kanamori H."/>
            <person name="Takamatsu D."/>
        </authorList>
    </citation>
    <scope>NUCLEOTIDE SEQUENCE</scope>
    <source>
        <strain evidence="9">J41TS4</strain>
    </source>
</reference>
<feature type="transmembrane region" description="Helical" evidence="8">
    <location>
        <begin position="143"/>
        <end position="162"/>
    </location>
</feature>
<feature type="transmembrane region" description="Helical" evidence="8">
    <location>
        <begin position="118"/>
        <end position="136"/>
    </location>
</feature>
<evidence type="ECO:0000256" key="3">
    <source>
        <dbReference type="ARBA" id="ARBA00022448"/>
    </source>
</evidence>
<dbReference type="RefSeq" id="WP_301630429.1">
    <property type="nucleotide sequence ID" value="NZ_BORS01000019.1"/>
</dbReference>
<proteinExistence type="inferred from homology"/>
<evidence type="ECO:0000313" key="9">
    <source>
        <dbReference type="EMBL" id="GIO44561.1"/>
    </source>
</evidence>
<accession>A0A920CL19</accession>
<keyword evidence="4" id="KW-0309">Germination</keyword>
<keyword evidence="5 8" id="KW-0812">Transmembrane</keyword>
<dbReference type="Proteomes" id="UP000678895">
    <property type="component" value="Unassembled WGS sequence"/>
</dbReference>
<feature type="transmembrane region" description="Helical" evidence="8">
    <location>
        <begin position="182"/>
        <end position="203"/>
    </location>
</feature>
<protein>
    <submittedName>
        <fullName evidence="9">Germination protein</fullName>
    </submittedName>
</protein>
<evidence type="ECO:0000256" key="8">
    <source>
        <dbReference type="SAM" id="Phobius"/>
    </source>
</evidence>
<evidence type="ECO:0000313" key="10">
    <source>
        <dbReference type="Proteomes" id="UP000678895"/>
    </source>
</evidence>
<evidence type="ECO:0000256" key="7">
    <source>
        <dbReference type="ARBA" id="ARBA00023136"/>
    </source>
</evidence>
<comment type="similarity">
    <text evidence="2">Belongs to the amino acid-polyamine-organocation (APC) superfamily. Spore germination protein (SGP) (TC 2.A.3.9) family.</text>
</comment>
<feature type="transmembrane region" description="Helical" evidence="8">
    <location>
        <begin position="305"/>
        <end position="323"/>
    </location>
</feature>
<comment type="caution">
    <text evidence="9">The sequence shown here is derived from an EMBL/GenBank/DDBJ whole genome shotgun (WGS) entry which is preliminary data.</text>
</comment>
<dbReference type="AlphaFoldDB" id="A0A920CL19"/>
<dbReference type="GO" id="GO:0009847">
    <property type="term" value="P:spore germination"/>
    <property type="evidence" value="ECO:0007669"/>
    <property type="project" value="InterPro"/>
</dbReference>